<proteinExistence type="predicted"/>
<dbReference type="AlphaFoldDB" id="A0A2W4QH42"/>
<reference evidence="1 2" key="1">
    <citation type="journal article" date="2018" name="Aquat. Microb. Ecol.">
        <title>Gammaproteobacterial methanotrophs dominate.</title>
        <authorList>
            <person name="Rissanen A.J."/>
            <person name="Saarenheimo J."/>
            <person name="Tiirola M."/>
            <person name="Peura S."/>
            <person name="Aalto S.L."/>
            <person name="Karvinen A."/>
            <person name="Nykanen H."/>
        </authorList>
    </citation>
    <scope>NUCLEOTIDE SEQUENCE [LARGE SCALE GENOMIC DNA]</scope>
    <source>
        <strain evidence="1">AMbin10</strain>
    </source>
</reference>
<sequence length="191" mass="22117">MSIAKQIIVRYRAEGHVRFAVPSEVCQPQAAQQLERQLKQVEGIYRVDLHRRQGKLSIRYIEGVTDFKAVARALFNSLGSIEAQPACCANSIVNKDEQSDTGWLQAKYQEAKETITALGIVTRTLKPSALTPEQEKFTVEFLTDILVLYLIKQHWHLIMSHWIRSPWQFRSEWMATIYMIFLLVRSKKPKK</sequence>
<dbReference type="EMBL" id="QJPH01000521">
    <property type="protein sequence ID" value="PZN71462.1"/>
    <property type="molecule type" value="Genomic_DNA"/>
</dbReference>
<accession>A0A2W4QH42</accession>
<comment type="caution">
    <text evidence="1">The sequence shown here is derived from an EMBL/GenBank/DDBJ whole genome shotgun (WGS) entry which is preliminary data.</text>
</comment>
<evidence type="ECO:0000313" key="2">
    <source>
        <dbReference type="Proteomes" id="UP000249396"/>
    </source>
</evidence>
<dbReference type="Proteomes" id="UP000249396">
    <property type="component" value="Unassembled WGS sequence"/>
</dbReference>
<organism evidence="1 2">
    <name type="scientific">Candidatus Methylumidiphilus alinenensis</name>
    <dbReference type="NCBI Taxonomy" id="2202197"/>
    <lineage>
        <taxon>Bacteria</taxon>
        <taxon>Pseudomonadati</taxon>
        <taxon>Pseudomonadota</taxon>
        <taxon>Gammaproteobacteria</taxon>
        <taxon>Methylococcales</taxon>
        <taxon>Candidatus Methylumidiphilus</taxon>
    </lineage>
</organism>
<evidence type="ECO:0000313" key="1">
    <source>
        <dbReference type="EMBL" id="PZN71462.1"/>
    </source>
</evidence>
<protein>
    <submittedName>
        <fullName evidence="1">Cation transporter</fullName>
    </submittedName>
</protein>
<gene>
    <name evidence="1" type="ORF">DM484_26275</name>
</gene>
<name>A0A2W4QH42_9GAMM</name>